<dbReference type="PANTHER" id="PTHR14939">
    <property type="entry name" value="F-BOX ONLY PROTEIN 22"/>
    <property type="match status" value="1"/>
</dbReference>
<dbReference type="Proteomes" id="UP001190700">
    <property type="component" value="Unassembled WGS sequence"/>
</dbReference>
<dbReference type="PANTHER" id="PTHR14939:SF5">
    <property type="entry name" value="F-BOX ONLY PROTEIN 22"/>
    <property type="match status" value="1"/>
</dbReference>
<accession>A0AAE0BU56</accession>
<dbReference type="AlphaFoldDB" id="A0AAE0BU56"/>
<dbReference type="GO" id="GO:0032436">
    <property type="term" value="P:positive regulation of proteasomal ubiquitin-dependent protein catabolic process"/>
    <property type="evidence" value="ECO:0007669"/>
    <property type="project" value="TreeGrafter"/>
</dbReference>
<dbReference type="Pfam" id="PF10442">
    <property type="entry name" value="FIST_C"/>
    <property type="match status" value="1"/>
</dbReference>
<dbReference type="EMBL" id="LGRX02033270">
    <property type="protein sequence ID" value="KAK3241969.1"/>
    <property type="molecule type" value="Genomic_DNA"/>
</dbReference>
<keyword evidence="4" id="KW-1185">Reference proteome</keyword>
<feature type="region of interest" description="Disordered" evidence="1">
    <location>
        <begin position="446"/>
        <end position="467"/>
    </location>
</feature>
<evidence type="ECO:0000259" key="2">
    <source>
        <dbReference type="SMART" id="SM01204"/>
    </source>
</evidence>
<protein>
    <recommendedName>
        <fullName evidence="2">FIST C-domain domain-containing protein</fullName>
    </recommendedName>
</protein>
<dbReference type="InterPro" id="IPR019494">
    <property type="entry name" value="FIST_C"/>
</dbReference>
<proteinExistence type="predicted"/>
<name>A0AAE0BU56_9CHLO</name>
<comment type="caution">
    <text evidence="3">The sequence shown here is derived from an EMBL/GenBank/DDBJ whole genome shotgun (WGS) entry which is preliminary data.</text>
</comment>
<feature type="domain" description="FIST C-domain" evidence="2">
    <location>
        <begin position="472"/>
        <end position="613"/>
    </location>
</feature>
<gene>
    <name evidence="3" type="ORF">CYMTET_48311</name>
</gene>
<evidence type="ECO:0000313" key="3">
    <source>
        <dbReference type="EMBL" id="KAK3241969.1"/>
    </source>
</evidence>
<evidence type="ECO:0000313" key="4">
    <source>
        <dbReference type="Proteomes" id="UP001190700"/>
    </source>
</evidence>
<evidence type="ECO:0000256" key="1">
    <source>
        <dbReference type="SAM" id="MobiDB-lite"/>
    </source>
</evidence>
<sequence>MKGHSHTIDLSTESGKSLLSRGRLVDRQHSLPCPEAFMFYILWRVLIQIFKRLTEWASIFARGGMSSDANMVDTRCSSQETPSSGDSPSFDWFAALPTGLQLHVVYMLGSVEHASALALCSRRTYIIVNEYWKTSPQLVISRSSELQCTRGPGAALRVVELAKSKLLSPPNVAFVFYTGRCSQPDLRAALKSSSFPPGMTIIAAQSESLQVNDKAVCEHSSTFSIFLGSFPDAVCCSIPITADSQSTSSESSDPYSTIQQALVGKSNGTYDPSFWKVFVVNVCGQYGYHVAQQTVASIQQHHPEAAIIGGICSAGDVSQATDTQTPKTPRDLRTLSVKRLKEMVREAFGASATRGLIEREDLEREAARSLALARQRDGSLVHVDSGVTVLAMGGTVPLKSAVSKGAERFSNSSWCITSCEAIPAGDKRLPEELEEAPVWQKVTGLRCAGGEGRPSEGGSTTEKDAPGEELGVLDWFRRCYAEAEDNFDHRPVPQTIGVMPPLGRGYVLHDVEIHDDALWVDNREPLTGSFLNLYQLTEQACVMDLENMLRRLKSEVDEEGQELMGALMFSCAGRGPRAGSFIQSAMMDASRFQERFPCVPLTGYYAGGEIGPQALADDHGVFHAGNVSVQGFTVVFGLFIVPRQDGKAAALYRSIDDSPEKISEYFMKKRNEGATMAPEQGAD</sequence>
<reference evidence="3 4" key="1">
    <citation type="journal article" date="2015" name="Genome Biol. Evol.">
        <title>Comparative Genomics of a Bacterivorous Green Alga Reveals Evolutionary Causalities and Consequences of Phago-Mixotrophic Mode of Nutrition.</title>
        <authorList>
            <person name="Burns J.A."/>
            <person name="Paasch A."/>
            <person name="Narechania A."/>
            <person name="Kim E."/>
        </authorList>
    </citation>
    <scope>NUCLEOTIDE SEQUENCE [LARGE SCALE GENOMIC DNA]</scope>
    <source>
        <strain evidence="3 4">PLY_AMNH</strain>
    </source>
</reference>
<dbReference type="SMART" id="SM01204">
    <property type="entry name" value="FIST_C"/>
    <property type="match status" value="1"/>
</dbReference>
<dbReference type="GO" id="GO:0000209">
    <property type="term" value="P:protein polyubiquitination"/>
    <property type="evidence" value="ECO:0007669"/>
    <property type="project" value="TreeGrafter"/>
</dbReference>
<organism evidence="3 4">
    <name type="scientific">Cymbomonas tetramitiformis</name>
    <dbReference type="NCBI Taxonomy" id="36881"/>
    <lineage>
        <taxon>Eukaryota</taxon>
        <taxon>Viridiplantae</taxon>
        <taxon>Chlorophyta</taxon>
        <taxon>Pyramimonadophyceae</taxon>
        <taxon>Pyramimonadales</taxon>
        <taxon>Pyramimonadaceae</taxon>
        <taxon>Cymbomonas</taxon>
    </lineage>
</organism>